<dbReference type="Gene3D" id="3.30.70.2500">
    <property type="match status" value="1"/>
</dbReference>
<feature type="non-terminal residue" evidence="1">
    <location>
        <position position="96"/>
    </location>
</feature>
<organism evidence="1 2">
    <name type="scientific">Candidatus Bilophila faecipullorum</name>
    <dbReference type="NCBI Taxonomy" id="2838482"/>
    <lineage>
        <taxon>Bacteria</taxon>
        <taxon>Pseudomonadati</taxon>
        <taxon>Thermodesulfobacteriota</taxon>
        <taxon>Desulfovibrionia</taxon>
        <taxon>Desulfovibrionales</taxon>
        <taxon>Desulfovibrionaceae</taxon>
        <taxon>Bilophila</taxon>
    </lineage>
</organism>
<comment type="caution">
    <text evidence="1">The sequence shown here is derived from an EMBL/GenBank/DDBJ whole genome shotgun (WGS) entry which is preliminary data.</text>
</comment>
<dbReference type="EMBL" id="DXGI01000390">
    <property type="protein sequence ID" value="HIW79553.1"/>
    <property type="molecule type" value="Genomic_DNA"/>
</dbReference>
<evidence type="ECO:0000313" key="2">
    <source>
        <dbReference type="Proteomes" id="UP000824264"/>
    </source>
</evidence>
<dbReference type="Proteomes" id="UP000824264">
    <property type="component" value="Unassembled WGS sequence"/>
</dbReference>
<name>A0A9D1R308_9BACT</name>
<reference evidence="1" key="1">
    <citation type="journal article" date="2021" name="PeerJ">
        <title>Extensive microbial diversity within the chicken gut microbiome revealed by metagenomics and culture.</title>
        <authorList>
            <person name="Gilroy R."/>
            <person name="Ravi A."/>
            <person name="Getino M."/>
            <person name="Pursley I."/>
            <person name="Horton D.L."/>
            <person name="Alikhan N.F."/>
            <person name="Baker D."/>
            <person name="Gharbi K."/>
            <person name="Hall N."/>
            <person name="Watson M."/>
            <person name="Adriaenssens E.M."/>
            <person name="Foster-Nyarko E."/>
            <person name="Jarju S."/>
            <person name="Secka A."/>
            <person name="Antonio M."/>
            <person name="Oren A."/>
            <person name="Chaudhuri R.R."/>
            <person name="La Ragione R."/>
            <person name="Hildebrand F."/>
            <person name="Pallen M.J."/>
        </authorList>
    </citation>
    <scope>NUCLEOTIDE SEQUENCE</scope>
    <source>
        <strain evidence="1">ChiSxjej5B17-1746</strain>
    </source>
</reference>
<dbReference type="SUPFAM" id="SSF55124">
    <property type="entry name" value="Nitrite/Sulfite reductase N-terminal domain-like"/>
    <property type="match status" value="1"/>
</dbReference>
<dbReference type="AlphaFoldDB" id="A0A9D1R308"/>
<protein>
    <submittedName>
        <fullName evidence="1">Sulfite reductase, dissimilatory-type subunit alpha</fullName>
    </submittedName>
</protein>
<accession>A0A9D1R308</accession>
<sequence length="96" mass="10472">MAIKHPTPLLDQLETGPWPSFVSDIKQEAEYRAANPDNVEFQVPADAPDDLLGVLELSYKEGETHWKHGGIVGVFGYGGGVIGRYCDQPEMFPGVA</sequence>
<dbReference type="GO" id="GO:0016491">
    <property type="term" value="F:oxidoreductase activity"/>
    <property type="evidence" value="ECO:0007669"/>
    <property type="project" value="InterPro"/>
</dbReference>
<dbReference type="InterPro" id="IPR036136">
    <property type="entry name" value="Nit/Sulf_reduc_fer-like_dom_sf"/>
</dbReference>
<proteinExistence type="predicted"/>
<reference evidence="1" key="2">
    <citation type="submission" date="2021-04" db="EMBL/GenBank/DDBJ databases">
        <authorList>
            <person name="Gilroy R."/>
        </authorList>
    </citation>
    <scope>NUCLEOTIDE SEQUENCE</scope>
    <source>
        <strain evidence="1">ChiSxjej5B17-1746</strain>
    </source>
</reference>
<evidence type="ECO:0000313" key="1">
    <source>
        <dbReference type="EMBL" id="HIW79553.1"/>
    </source>
</evidence>
<gene>
    <name evidence="1" type="ORF">H9874_10490</name>
</gene>
<dbReference type="Gene3D" id="6.10.140.1420">
    <property type="match status" value="1"/>
</dbReference>